<dbReference type="Proteomes" id="UP000054558">
    <property type="component" value="Unassembled WGS sequence"/>
</dbReference>
<dbReference type="PANTHER" id="PTHR13211">
    <property type="entry name" value="TELOMERASE CAJAL BODY PROTEIN 1"/>
    <property type="match status" value="1"/>
</dbReference>
<keyword evidence="3" id="KW-1185">Reference proteome</keyword>
<feature type="repeat" description="WD" evidence="1">
    <location>
        <begin position="276"/>
        <end position="311"/>
    </location>
</feature>
<keyword evidence="1" id="KW-0853">WD repeat</keyword>
<evidence type="ECO:0000313" key="3">
    <source>
        <dbReference type="Proteomes" id="UP000054558"/>
    </source>
</evidence>
<dbReference type="InterPro" id="IPR001680">
    <property type="entry name" value="WD40_rpt"/>
</dbReference>
<accession>A0A1Y1ISL7</accession>
<reference evidence="2 3" key="1">
    <citation type="journal article" date="2014" name="Nat. Commun.">
        <title>Klebsormidium flaccidum genome reveals primary factors for plant terrestrial adaptation.</title>
        <authorList>
            <person name="Hori K."/>
            <person name="Maruyama F."/>
            <person name="Fujisawa T."/>
            <person name="Togashi T."/>
            <person name="Yamamoto N."/>
            <person name="Seo M."/>
            <person name="Sato S."/>
            <person name="Yamada T."/>
            <person name="Mori H."/>
            <person name="Tajima N."/>
            <person name="Moriyama T."/>
            <person name="Ikeuchi M."/>
            <person name="Watanabe M."/>
            <person name="Wada H."/>
            <person name="Kobayashi K."/>
            <person name="Saito M."/>
            <person name="Masuda T."/>
            <person name="Sasaki-Sekimoto Y."/>
            <person name="Mashiguchi K."/>
            <person name="Awai K."/>
            <person name="Shimojima M."/>
            <person name="Masuda S."/>
            <person name="Iwai M."/>
            <person name="Nobusawa T."/>
            <person name="Narise T."/>
            <person name="Kondo S."/>
            <person name="Saito H."/>
            <person name="Sato R."/>
            <person name="Murakawa M."/>
            <person name="Ihara Y."/>
            <person name="Oshima-Yamada Y."/>
            <person name="Ohtaka K."/>
            <person name="Satoh M."/>
            <person name="Sonobe K."/>
            <person name="Ishii M."/>
            <person name="Ohtani R."/>
            <person name="Kanamori-Sato M."/>
            <person name="Honoki R."/>
            <person name="Miyazaki D."/>
            <person name="Mochizuki H."/>
            <person name="Umetsu J."/>
            <person name="Higashi K."/>
            <person name="Shibata D."/>
            <person name="Kamiya Y."/>
            <person name="Sato N."/>
            <person name="Nakamura Y."/>
            <person name="Tabata S."/>
            <person name="Ida S."/>
            <person name="Kurokawa K."/>
            <person name="Ohta H."/>
        </authorList>
    </citation>
    <scope>NUCLEOTIDE SEQUENCE [LARGE SCALE GENOMIC DNA]</scope>
    <source>
        <strain evidence="2 3">NIES-2285</strain>
    </source>
</reference>
<dbReference type="InterPro" id="IPR036322">
    <property type="entry name" value="WD40_repeat_dom_sf"/>
</dbReference>
<evidence type="ECO:0000313" key="2">
    <source>
        <dbReference type="EMBL" id="GAQ92519.1"/>
    </source>
</evidence>
<dbReference type="OrthoDB" id="239865at2759"/>
<dbReference type="Gene3D" id="2.130.10.10">
    <property type="entry name" value="YVTN repeat-like/Quinoprotein amine dehydrogenase"/>
    <property type="match status" value="2"/>
</dbReference>
<dbReference type="InterPro" id="IPR015943">
    <property type="entry name" value="WD40/YVTN_repeat-like_dom_sf"/>
</dbReference>
<dbReference type="AlphaFoldDB" id="A0A1Y1ISL7"/>
<dbReference type="PANTHER" id="PTHR13211:SF0">
    <property type="entry name" value="TELOMERASE CAJAL BODY PROTEIN 1"/>
    <property type="match status" value="1"/>
</dbReference>
<evidence type="ECO:0000256" key="1">
    <source>
        <dbReference type="PROSITE-ProRule" id="PRU00221"/>
    </source>
</evidence>
<dbReference type="SMART" id="SM00320">
    <property type="entry name" value="WD40"/>
    <property type="match status" value="7"/>
</dbReference>
<dbReference type="InterPro" id="IPR051150">
    <property type="entry name" value="SWT21/TCAB1_mRNA_Telomere"/>
</dbReference>
<dbReference type="Pfam" id="PF00400">
    <property type="entry name" value="WD40"/>
    <property type="match status" value="4"/>
</dbReference>
<dbReference type="PROSITE" id="PS50082">
    <property type="entry name" value="WD_REPEATS_2"/>
    <property type="match status" value="2"/>
</dbReference>
<dbReference type="SUPFAM" id="SSF50978">
    <property type="entry name" value="WD40 repeat-like"/>
    <property type="match status" value="1"/>
</dbReference>
<name>A0A1Y1ISL7_KLENI</name>
<dbReference type="STRING" id="105231.A0A1Y1ISL7"/>
<gene>
    <name evidence="2" type="ORF">KFL_010380030</name>
</gene>
<dbReference type="OMA" id="IRTWILP"/>
<sequence length="511" mass="55754">MEDLVQEPAGIEVAGAPSMPVDAEIAEAGDIDIMETTSWQWPTLDYGESPERVLIIRKQFQDAQRKSGAADKYPFGNFLKGVKWSPDGTSFLTNSEDAKLRVFDLPADTLQRPALDSEVEDDSVAAALTIWEGEIVYDFAWFPNMHASDPATCCFVATSRDKPVHLWDAYTGQLRGTYRGYNDKDEVTAAFSVAFSTGGDRLWCGYEQCIRVFDVARPGREYTEHMTVNGVTKEGQAGIISCLSASPDHGGLVAAGSYDRTVGIYSEAMAEQLFVLSGHTGGITQVQFSRDGTYLYSGARKDGSILCWDVRYTVGEVYRLSRESSNTNQRIAFDIEPGGRHLATGGEDGCVRVFDLTTGELKATHRAAPDTVNGFGFHPMLPLVATASGERRFRVWDEDDEEDEREAEDEGMRNSVSIWRFACSWPEGPVSSADGDAPRETDADSIITLDNGAPDKFCVDGNGEADPRDTIHGGLGKPSRGECEVAGTNGAWSASSLQCKCANSCFLRIHV</sequence>
<organism evidence="2 3">
    <name type="scientific">Klebsormidium nitens</name>
    <name type="common">Green alga</name>
    <name type="synonym">Ulothrix nitens</name>
    <dbReference type="NCBI Taxonomy" id="105231"/>
    <lineage>
        <taxon>Eukaryota</taxon>
        <taxon>Viridiplantae</taxon>
        <taxon>Streptophyta</taxon>
        <taxon>Klebsormidiophyceae</taxon>
        <taxon>Klebsormidiales</taxon>
        <taxon>Klebsormidiaceae</taxon>
        <taxon>Klebsormidium</taxon>
    </lineage>
</organism>
<feature type="repeat" description="WD" evidence="1">
    <location>
        <begin position="323"/>
        <end position="364"/>
    </location>
</feature>
<dbReference type="EMBL" id="DF237987">
    <property type="protein sequence ID" value="GAQ92519.1"/>
    <property type="molecule type" value="Genomic_DNA"/>
</dbReference>
<protein>
    <submittedName>
        <fullName evidence="2">Uncharacterized protein</fullName>
    </submittedName>
</protein>
<proteinExistence type="predicted"/>